<proteinExistence type="predicted"/>
<reference evidence="3" key="2">
    <citation type="submission" date="2015-01" db="EMBL/GenBank/DDBJ databases">
        <title>Evolutionary Origins and Diversification of the Mycorrhizal Mutualists.</title>
        <authorList>
            <consortium name="DOE Joint Genome Institute"/>
            <consortium name="Mycorrhizal Genomics Consortium"/>
            <person name="Kohler A."/>
            <person name="Kuo A."/>
            <person name="Nagy L.G."/>
            <person name="Floudas D."/>
            <person name="Copeland A."/>
            <person name="Barry K.W."/>
            <person name="Cichocki N."/>
            <person name="Veneault-Fourrey C."/>
            <person name="LaButti K."/>
            <person name="Lindquist E.A."/>
            <person name="Lipzen A."/>
            <person name="Lundell T."/>
            <person name="Morin E."/>
            <person name="Murat C."/>
            <person name="Riley R."/>
            <person name="Ohm R."/>
            <person name="Sun H."/>
            <person name="Tunlid A."/>
            <person name="Henrissat B."/>
            <person name="Grigoriev I.V."/>
            <person name="Hibbett D.S."/>
            <person name="Martin F."/>
        </authorList>
    </citation>
    <scope>NUCLEOTIDE SEQUENCE [LARGE SCALE GENOMIC DNA]</scope>
    <source>
        <strain evidence="3">LaAM-08-1</strain>
    </source>
</reference>
<dbReference type="AlphaFoldDB" id="A0A0C9YQ57"/>
<gene>
    <name evidence="2" type="ORF">K443DRAFT_126965</name>
</gene>
<dbReference type="OrthoDB" id="3269821at2759"/>
<dbReference type="HOGENOM" id="CLU_023462_0_0_1"/>
<feature type="region of interest" description="Disordered" evidence="1">
    <location>
        <begin position="180"/>
        <end position="249"/>
    </location>
</feature>
<feature type="compositionally biased region" description="Polar residues" evidence="1">
    <location>
        <begin position="104"/>
        <end position="116"/>
    </location>
</feature>
<evidence type="ECO:0000313" key="3">
    <source>
        <dbReference type="Proteomes" id="UP000054477"/>
    </source>
</evidence>
<accession>A0A0C9YQ57</accession>
<evidence type="ECO:0000256" key="1">
    <source>
        <dbReference type="SAM" id="MobiDB-lite"/>
    </source>
</evidence>
<sequence length="502" mass="55816">MHSLRVLTTLYPTTEDDDLRARLVALSQAHSRFVLLLQSLVHSSSAPMPIEPEEIKWKSRFSPVDNLRELTFPAPLSFAAPSSAPPTAEAGPSRLTKHARHRSVPSQHELTTNTTLHPLRAASSPRPSADTVSSMISRNNSIINKKARRLSIFRNRDTPLLSPPPPQEPRALKIYSSTWRRGTSQGESAESRFPSSPQSLKQPHRRFAAANVSSDSSISGSPSPPYFSRSRRNSFIGGESPSPIRMASPHDLNMATSRIRAPILRVFVPCSKLEHESESVLLCEQQLVESGLWDHLSTGDIVCNLGYVPPTDDSSSDDNYAMQDQSFHRRGSYLPNSNHAPSSNAQRKWLVFNGHFLIPYTPPDVLPLYEPLNLPTPFYYAHIMPPLTNMTFTISRLPVCDDVPQLTLIHSSTKVRSPHSPRGYAIVKKHAWTARVVRMRTGDEGEMGDGWFGEWVLEGEGTREGKQVLLDALSGCDMGVGEWELVREKSGGGKLWLKLLNT</sequence>
<name>A0A0C9YQ57_9AGAR</name>
<protein>
    <submittedName>
        <fullName evidence="2">Uncharacterized protein</fullName>
    </submittedName>
</protein>
<reference evidence="2 3" key="1">
    <citation type="submission" date="2014-04" db="EMBL/GenBank/DDBJ databases">
        <authorList>
            <consortium name="DOE Joint Genome Institute"/>
            <person name="Kuo A."/>
            <person name="Kohler A."/>
            <person name="Nagy L.G."/>
            <person name="Floudas D."/>
            <person name="Copeland A."/>
            <person name="Barry K.W."/>
            <person name="Cichocki N."/>
            <person name="Veneault-Fourrey C."/>
            <person name="LaButti K."/>
            <person name="Lindquist E.A."/>
            <person name="Lipzen A."/>
            <person name="Lundell T."/>
            <person name="Morin E."/>
            <person name="Murat C."/>
            <person name="Sun H."/>
            <person name="Tunlid A."/>
            <person name="Henrissat B."/>
            <person name="Grigoriev I.V."/>
            <person name="Hibbett D.S."/>
            <person name="Martin F."/>
            <person name="Nordberg H.P."/>
            <person name="Cantor M.N."/>
            <person name="Hua S.X."/>
        </authorList>
    </citation>
    <scope>NUCLEOTIDE SEQUENCE [LARGE SCALE GENOMIC DNA]</scope>
    <source>
        <strain evidence="2 3">LaAM-08-1</strain>
    </source>
</reference>
<evidence type="ECO:0000313" key="2">
    <source>
        <dbReference type="EMBL" id="KIK10183.1"/>
    </source>
</evidence>
<dbReference type="Proteomes" id="UP000054477">
    <property type="component" value="Unassembled WGS sequence"/>
</dbReference>
<feature type="compositionally biased region" description="Low complexity" evidence="1">
    <location>
        <begin position="78"/>
        <end position="93"/>
    </location>
</feature>
<feature type="compositionally biased region" description="Polar residues" evidence="1">
    <location>
        <begin position="180"/>
        <end position="201"/>
    </location>
</feature>
<keyword evidence="3" id="KW-1185">Reference proteome</keyword>
<feature type="region of interest" description="Disordered" evidence="1">
    <location>
        <begin position="78"/>
        <end position="137"/>
    </location>
</feature>
<dbReference type="EMBL" id="KN838536">
    <property type="protein sequence ID" value="KIK10183.1"/>
    <property type="molecule type" value="Genomic_DNA"/>
</dbReference>
<organism evidence="2 3">
    <name type="scientific">Laccaria amethystina LaAM-08-1</name>
    <dbReference type="NCBI Taxonomy" id="1095629"/>
    <lineage>
        <taxon>Eukaryota</taxon>
        <taxon>Fungi</taxon>
        <taxon>Dikarya</taxon>
        <taxon>Basidiomycota</taxon>
        <taxon>Agaricomycotina</taxon>
        <taxon>Agaricomycetes</taxon>
        <taxon>Agaricomycetidae</taxon>
        <taxon>Agaricales</taxon>
        <taxon>Agaricineae</taxon>
        <taxon>Hydnangiaceae</taxon>
        <taxon>Laccaria</taxon>
    </lineage>
</organism>